<dbReference type="InterPro" id="IPR030385">
    <property type="entry name" value="G_IRG_dom"/>
</dbReference>
<proteinExistence type="inferred from homology"/>
<reference evidence="3" key="1">
    <citation type="journal article" date="2020" name="New Phytol.">
        <title>Comparative genomics reveals dynamic genome evolution in host specialist ectomycorrhizal fungi.</title>
        <authorList>
            <person name="Lofgren L.A."/>
            <person name="Nguyen N.H."/>
            <person name="Vilgalys R."/>
            <person name="Ruytinx J."/>
            <person name="Liao H.L."/>
            <person name="Branco S."/>
            <person name="Kuo A."/>
            <person name="LaButti K."/>
            <person name="Lipzen A."/>
            <person name="Andreopoulos W."/>
            <person name="Pangilinan J."/>
            <person name="Riley R."/>
            <person name="Hundley H."/>
            <person name="Na H."/>
            <person name="Barry K."/>
            <person name="Grigoriev I.V."/>
            <person name="Stajich J.E."/>
            <person name="Kennedy P.G."/>
        </authorList>
    </citation>
    <scope>NUCLEOTIDE SEQUENCE</scope>
    <source>
        <strain evidence="3">MN1</strain>
    </source>
</reference>
<dbReference type="Pfam" id="PF05049">
    <property type="entry name" value="IIGP"/>
    <property type="match status" value="1"/>
</dbReference>
<dbReference type="OrthoDB" id="422720at2759"/>
<comment type="similarity">
    <text evidence="1">Belongs to the TRAFAC class dynamin-like GTPase superfamily. IRG family.</text>
</comment>
<evidence type="ECO:0000313" key="4">
    <source>
        <dbReference type="Proteomes" id="UP000807769"/>
    </source>
</evidence>
<dbReference type="Gene3D" id="3.40.50.300">
    <property type="entry name" value="P-loop containing nucleotide triphosphate hydrolases"/>
    <property type="match status" value="1"/>
</dbReference>
<evidence type="ECO:0000259" key="2">
    <source>
        <dbReference type="PROSITE" id="PS51716"/>
    </source>
</evidence>
<dbReference type="RefSeq" id="XP_041197517.1">
    <property type="nucleotide sequence ID" value="XM_041334525.1"/>
</dbReference>
<evidence type="ECO:0000256" key="1">
    <source>
        <dbReference type="ARBA" id="ARBA00005429"/>
    </source>
</evidence>
<dbReference type="GO" id="GO:0005525">
    <property type="term" value="F:GTP binding"/>
    <property type="evidence" value="ECO:0007669"/>
    <property type="project" value="InterPro"/>
</dbReference>
<sequence length="147" mass="16834">MVWYDVPGSGTPKVSDWQYFNDMGLYIFDCIIVLTDNRILESDLAILRACERFRNIEAFIVRSKSDQYINNMVCEKMPQGFDLRGPDMDAKTRSLERANLPRKKAYIVCVDAILAAVSNSRSPKAIDEADLLNDVEEFVWKRLQSGC</sequence>
<dbReference type="InterPro" id="IPR007743">
    <property type="entry name" value="Immunity-related_GTPase-like"/>
</dbReference>
<accession>A0A9P7EJ44</accession>
<dbReference type="InterPro" id="IPR027417">
    <property type="entry name" value="P-loop_NTPase"/>
</dbReference>
<name>A0A9P7EJ44_9AGAM</name>
<dbReference type="Proteomes" id="UP000807769">
    <property type="component" value="Unassembled WGS sequence"/>
</dbReference>
<feature type="domain" description="IRG-type G" evidence="2">
    <location>
        <begin position="1"/>
        <end position="141"/>
    </location>
</feature>
<organism evidence="3 4">
    <name type="scientific">Suillus subaureus</name>
    <dbReference type="NCBI Taxonomy" id="48587"/>
    <lineage>
        <taxon>Eukaryota</taxon>
        <taxon>Fungi</taxon>
        <taxon>Dikarya</taxon>
        <taxon>Basidiomycota</taxon>
        <taxon>Agaricomycotina</taxon>
        <taxon>Agaricomycetes</taxon>
        <taxon>Agaricomycetidae</taxon>
        <taxon>Boletales</taxon>
        <taxon>Suillineae</taxon>
        <taxon>Suillaceae</taxon>
        <taxon>Suillus</taxon>
    </lineage>
</organism>
<evidence type="ECO:0000313" key="3">
    <source>
        <dbReference type="EMBL" id="KAG1823457.1"/>
    </source>
</evidence>
<dbReference type="GO" id="GO:0016020">
    <property type="term" value="C:membrane"/>
    <property type="evidence" value="ECO:0007669"/>
    <property type="project" value="InterPro"/>
</dbReference>
<comment type="caution">
    <text evidence="3">The sequence shown here is derived from an EMBL/GenBank/DDBJ whole genome shotgun (WGS) entry which is preliminary data.</text>
</comment>
<keyword evidence="4" id="KW-1185">Reference proteome</keyword>
<protein>
    <recommendedName>
        <fullName evidence="2">IRG-type G domain-containing protein</fullName>
    </recommendedName>
</protein>
<dbReference type="GeneID" id="64628542"/>
<dbReference type="PROSITE" id="PS51716">
    <property type="entry name" value="G_IRG"/>
    <property type="match status" value="1"/>
</dbReference>
<gene>
    <name evidence="3" type="ORF">BJ212DRAFT_1324309</name>
</gene>
<dbReference type="AlphaFoldDB" id="A0A9P7EJ44"/>
<dbReference type="EMBL" id="JABBWG010000004">
    <property type="protein sequence ID" value="KAG1823457.1"/>
    <property type="molecule type" value="Genomic_DNA"/>
</dbReference>